<evidence type="ECO:0000313" key="2">
    <source>
        <dbReference type="EMBL" id="AAS97799.1"/>
    </source>
</evidence>
<dbReference type="HOGENOM" id="CLU_1967043_0_0_7"/>
<sequence>MKASGRIWRPSSKLSKASPAAAAPRAPEACSSTMPGLPLAPQPCAQWQKPLLAAPLALAMPKSTTGGITPHANGMQPNVRAASRPAGRGAHRVPPGRPAMPDTCACLPVRGLSQSLGRAWGTGRGWV</sequence>
<name>Q725U4_NITV2</name>
<feature type="region of interest" description="Disordered" evidence="1">
    <location>
        <begin position="1"/>
        <end position="34"/>
    </location>
</feature>
<evidence type="ECO:0000313" key="3">
    <source>
        <dbReference type="Proteomes" id="UP000002194"/>
    </source>
</evidence>
<dbReference type="STRING" id="882.DVU_3331"/>
<dbReference type="PaxDb" id="882-DVU_3331"/>
<feature type="region of interest" description="Disordered" evidence="1">
    <location>
        <begin position="64"/>
        <end position="99"/>
    </location>
</feature>
<accession>Q725U4</accession>
<reference evidence="2 3" key="1">
    <citation type="journal article" date="2004" name="Nat. Biotechnol.">
        <title>The genome sequence of the anaerobic, sulfate-reducing bacterium Desulfovibrio vulgaris Hildenborough.</title>
        <authorList>
            <person name="Heidelberg J.F."/>
            <person name="Seshadri R."/>
            <person name="Haveman S.A."/>
            <person name="Hemme C.L."/>
            <person name="Paulsen I.T."/>
            <person name="Kolonay J.F."/>
            <person name="Eisen J.A."/>
            <person name="Ward N."/>
            <person name="Methe B."/>
            <person name="Brinkac L.M."/>
            <person name="Daugherty S.C."/>
            <person name="Deboy R.T."/>
            <person name="Dodson R.J."/>
            <person name="Durkin A.S."/>
            <person name="Madupu R."/>
            <person name="Nelson W.C."/>
            <person name="Sullivan S.A."/>
            <person name="Fouts D."/>
            <person name="Haft D.H."/>
            <person name="Selengut J."/>
            <person name="Peterson J.D."/>
            <person name="Davidsen T.M."/>
            <person name="Zafar N."/>
            <person name="Zhou L."/>
            <person name="Radune D."/>
            <person name="Dimitrov G."/>
            <person name="Hance M."/>
            <person name="Tran K."/>
            <person name="Khouri H."/>
            <person name="Gill J."/>
            <person name="Utterback T.R."/>
            <person name="Feldblyum T.V."/>
            <person name="Wall J.D."/>
            <person name="Voordouw G."/>
            <person name="Fraser C.M."/>
        </authorList>
    </citation>
    <scope>NUCLEOTIDE SEQUENCE [LARGE SCALE GENOMIC DNA]</scope>
    <source>
        <strain evidence="3">ATCC 29579 / DSM 644 / NCIMB 8303 / VKM B-1760 / Hildenborough</strain>
    </source>
</reference>
<dbReference type="KEGG" id="dvu:DVU_3331"/>
<protein>
    <submittedName>
        <fullName evidence="2">Uncharacterized protein</fullName>
    </submittedName>
</protein>
<dbReference type="AlphaFoldDB" id="Q725U4"/>
<evidence type="ECO:0000256" key="1">
    <source>
        <dbReference type="SAM" id="MobiDB-lite"/>
    </source>
</evidence>
<gene>
    <name evidence="2" type="ordered locus">DVU_3331</name>
</gene>
<dbReference type="EnsemblBacteria" id="AAS97799">
    <property type="protein sequence ID" value="AAS97799"/>
    <property type="gene ID" value="DVU_3331"/>
</dbReference>
<organism evidence="2 3">
    <name type="scientific">Nitratidesulfovibrio vulgaris (strain ATCC 29579 / DSM 644 / CCUG 34227 / NCIMB 8303 / VKM B-1760 / Hildenborough)</name>
    <name type="common">Desulfovibrio vulgaris</name>
    <dbReference type="NCBI Taxonomy" id="882"/>
    <lineage>
        <taxon>Bacteria</taxon>
        <taxon>Pseudomonadati</taxon>
        <taxon>Thermodesulfobacteriota</taxon>
        <taxon>Desulfovibrionia</taxon>
        <taxon>Desulfovibrionales</taxon>
        <taxon>Desulfovibrionaceae</taxon>
        <taxon>Nitratidesulfovibrio</taxon>
    </lineage>
</organism>
<dbReference type="Proteomes" id="UP000002194">
    <property type="component" value="Chromosome"/>
</dbReference>
<keyword evidence="3" id="KW-1185">Reference proteome</keyword>
<feature type="compositionally biased region" description="Low complexity" evidence="1">
    <location>
        <begin position="10"/>
        <end position="32"/>
    </location>
</feature>
<dbReference type="EMBL" id="AE017285">
    <property type="protein sequence ID" value="AAS97799.1"/>
    <property type="molecule type" value="Genomic_DNA"/>
</dbReference>
<proteinExistence type="predicted"/>